<feature type="transmembrane region" description="Helical" evidence="5">
    <location>
        <begin position="98"/>
        <end position="118"/>
    </location>
</feature>
<dbReference type="PANTHER" id="PTHR10361:SF28">
    <property type="entry name" value="P3 PROTEIN-RELATED"/>
    <property type="match status" value="1"/>
</dbReference>
<dbReference type="EMBL" id="CP036150">
    <property type="protein sequence ID" value="QEN08151.1"/>
    <property type="molecule type" value="Genomic_DNA"/>
</dbReference>
<feature type="transmembrane region" description="Helical" evidence="5">
    <location>
        <begin position="12"/>
        <end position="32"/>
    </location>
</feature>
<protein>
    <submittedName>
        <fullName evidence="6">Bile acid:sodium symporter family protein</fullName>
    </submittedName>
</protein>
<feature type="transmembrane region" description="Helical" evidence="5">
    <location>
        <begin position="224"/>
        <end position="249"/>
    </location>
</feature>
<dbReference type="OrthoDB" id="1551454at2"/>
<comment type="subcellular location">
    <subcellularLocation>
        <location evidence="1">Membrane</location>
        <topology evidence="1">Multi-pass membrane protein</topology>
    </subcellularLocation>
</comment>
<dbReference type="RefSeq" id="WP_149486231.1">
    <property type="nucleotide sequence ID" value="NZ_CP036150.1"/>
</dbReference>
<dbReference type="InterPro" id="IPR004710">
    <property type="entry name" value="Bilac:Na_transpt"/>
</dbReference>
<dbReference type="InterPro" id="IPR038770">
    <property type="entry name" value="Na+/solute_symporter_sf"/>
</dbReference>
<sequence length="318" mass="35185">MLLTKINNFFTKYLLLFILASLIGGFYFSETLIPFSDYLPYFLMFMVFVLGTSCSLQSLTDVVRKPKGFIVGLIILYIFIPFIGFAIGKVFYSSSPEYALGHFLLAVTPVAITSMIWTGFIGGNLVLSLALIFVVTIFSGFMIPLQISLFMGEVVEFDAIAMMLNLFKMIVLPVIAGIFMRYKAPAMVEKVSPGANLLNKIIMMIILSVNGAAVNPYIDSIDWHIIRMFLIVGLHLVLNYSVAFVLCWLTLGKDSKDLPSIIFTSGMRNNAAGVVIALQYFGAEVALPVIICIFLQQLSAGGVFSLLQKKFHHQVTSS</sequence>
<dbReference type="AlphaFoldDB" id="A0A5C1QKM6"/>
<organism evidence="6 7">
    <name type="scientific">Oceanispirochaeta crateris</name>
    <dbReference type="NCBI Taxonomy" id="2518645"/>
    <lineage>
        <taxon>Bacteria</taxon>
        <taxon>Pseudomonadati</taxon>
        <taxon>Spirochaetota</taxon>
        <taxon>Spirochaetia</taxon>
        <taxon>Spirochaetales</taxon>
        <taxon>Spirochaetaceae</taxon>
        <taxon>Oceanispirochaeta</taxon>
    </lineage>
</organism>
<feature type="transmembrane region" description="Helical" evidence="5">
    <location>
        <begin position="125"/>
        <end position="147"/>
    </location>
</feature>
<accession>A0A5C1QKM6</accession>
<feature type="transmembrane region" description="Helical" evidence="5">
    <location>
        <begin position="68"/>
        <end position="92"/>
    </location>
</feature>
<feature type="transmembrane region" description="Helical" evidence="5">
    <location>
        <begin position="38"/>
        <end position="56"/>
    </location>
</feature>
<gene>
    <name evidence="6" type="ORF">EXM22_09180</name>
</gene>
<dbReference type="InterPro" id="IPR002657">
    <property type="entry name" value="BilAc:Na_symport/Acr3"/>
</dbReference>
<feature type="transmembrane region" description="Helical" evidence="5">
    <location>
        <begin position="201"/>
        <end position="218"/>
    </location>
</feature>
<evidence type="ECO:0000256" key="3">
    <source>
        <dbReference type="ARBA" id="ARBA00022989"/>
    </source>
</evidence>
<evidence type="ECO:0000256" key="5">
    <source>
        <dbReference type="SAM" id="Phobius"/>
    </source>
</evidence>
<proteinExistence type="predicted"/>
<dbReference type="Pfam" id="PF01758">
    <property type="entry name" value="SBF"/>
    <property type="match status" value="1"/>
</dbReference>
<name>A0A5C1QKM6_9SPIO</name>
<evidence type="ECO:0000256" key="4">
    <source>
        <dbReference type="ARBA" id="ARBA00023136"/>
    </source>
</evidence>
<evidence type="ECO:0000256" key="2">
    <source>
        <dbReference type="ARBA" id="ARBA00022692"/>
    </source>
</evidence>
<dbReference type="PANTHER" id="PTHR10361">
    <property type="entry name" value="SODIUM-BILE ACID COTRANSPORTER"/>
    <property type="match status" value="1"/>
</dbReference>
<keyword evidence="4 5" id="KW-0472">Membrane</keyword>
<dbReference type="KEGG" id="ock:EXM22_09180"/>
<dbReference type="Gene3D" id="1.20.1530.20">
    <property type="match status" value="1"/>
</dbReference>
<keyword evidence="7" id="KW-1185">Reference proteome</keyword>
<dbReference type="Proteomes" id="UP000324209">
    <property type="component" value="Chromosome"/>
</dbReference>
<evidence type="ECO:0000256" key="1">
    <source>
        <dbReference type="ARBA" id="ARBA00004141"/>
    </source>
</evidence>
<evidence type="ECO:0000313" key="6">
    <source>
        <dbReference type="EMBL" id="QEN08151.1"/>
    </source>
</evidence>
<keyword evidence="3 5" id="KW-1133">Transmembrane helix</keyword>
<dbReference type="GO" id="GO:0016020">
    <property type="term" value="C:membrane"/>
    <property type="evidence" value="ECO:0007669"/>
    <property type="project" value="UniProtKB-SubCell"/>
</dbReference>
<reference evidence="6 7" key="1">
    <citation type="submission" date="2019-02" db="EMBL/GenBank/DDBJ databases">
        <title>Complete Genome Sequence and Methylome Analysis of free living Spirochaetas.</title>
        <authorList>
            <person name="Fomenkov A."/>
            <person name="Dubinina G."/>
            <person name="Leshcheva N."/>
            <person name="Mikheeva N."/>
            <person name="Grabovich M."/>
            <person name="Vincze T."/>
            <person name="Roberts R.J."/>
        </authorList>
    </citation>
    <scope>NUCLEOTIDE SEQUENCE [LARGE SCALE GENOMIC DNA]</scope>
    <source>
        <strain evidence="6 7">K2</strain>
    </source>
</reference>
<evidence type="ECO:0000313" key="7">
    <source>
        <dbReference type="Proteomes" id="UP000324209"/>
    </source>
</evidence>
<feature type="transmembrane region" description="Helical" evidence="5">
    <location>
        <begin position="159"/>
        <end position="180"/>
    </location>
</feature>
<keyword evidence="2 5" id="KW-0812">Transmembrane</keyword>